<name>A0A1A8YJJ7_PLAOA</name>
<organism evidence="2 3">
    <name type="scientific">Plasmodium ovale wallikeri</name>
    <dbReference type="NCBI Taxonomy" id="864142"/>
    <lineage>
        <taxon>Eukaryota</taxon>
        <taxon>Sar</taxon>
        <taxon>Alveolata</taxon>
        <taxon>Apicomplexa</taxon>
        <taxon>Aconoidasida</taxon>
        <taxon>Haemosporida</taxon>
        <taxon>Plasmodiidae</taxon>
        <taxon>Plasmodium</taxon>
        <taxon>Plasmodium (Plasmodium)</taxon>
    </lineage>
</organism>
<dbReference type="InterPro" id="IPR020930">
    <property type="entry name" value="Ribosomal_uL5_bac-type"/>
</dbReference>
<dbReference type="GO" id="GO:0022625">
    <property type="term" value="C:cytosolic large ribosomal subunit"/>
    <property type="evidence" value="ECO:0007669"/>
    <property type="project" value="TreeGrafter"/>
</dbReference>
<evidence type="ECO:0000313" key="3">
    <source>
        <dbReference type="Proteomes" id="UP000078550"/>
    </source>
</evidence>
<evidence type="ECO:0008006" key="5">
    <source>
        <dbReference type="Google" id="ProtNLM"/>
    </source>
</evidence>
<dbReference type="EMBL" id="FLRE01000023">
    <property type="protein sequence ID" value="SBT31703.1"/>
    <property type="molecule type" value="Genomic_DNA"/>
</dbReference>
<proteinExistence type="predicted"/>
<protein>
    <recommendedName>
        <fullName evidence="5">Ribosomal protein L25</fullName>
    </recommendedName>
</protein>
<reference evidence="3 4" key="1">
    <citation type="submission" date="2016-05" db="EMBL/GenBank/DDBJ databases">
        <authorList>
            <person name="Naeem Raeece"/>
        </authorList>
    </citation>
    <scope>NUCLEOTIDE SEQUENCE [LARGE SCALE GENOMIC DNA]</scope>
</reference>
<dbReference type="EMBL" id="FLRD01000011">
    <property type="protein sequence ID" value="SBT31086.1"/>
    <property type="molecule type" value="Genomic_DNA"/>
</dbReference>
<gene>
    <name evidence="1" type="ORF">POVWA1_005400</name>
    <name evidence="2" type="ORF">POVWA2_005500</name>
</gene>
<sequence length="295" mass="34879">MNDTLHATLRAKMLLKRGRKDKGKKKKMYLFKQISRKSYFMYNGQRNHFNYKLHLKFKQWNYLKKEIINYFQCNQNVSTTVDLKARCWEKFKKKELLQVHGYIPAIIWKYGEEKRICIDHKFIDEYAFEEEDGHLSLLSHVEADPGEETAEGKLIIIVGLIGCPAYINGYHVQLAQNFIKCKVIGNNIPPPFQIDVSRLAYKEPYNSIKLGELTVRRKDAHYLLPQDGNVIFSEEYDLNETEVVWTYEPGKVGYTEREVPKIPETPLPDDYVDPNFLNKRGKRIQLTYKDYWPKQ</sequence>
<dbReference type="GO" id="GO:0008097">
    <property type="term" value="F:5S rRNA binding"/>
    <property type="evidence" value="ECO:0007669"/>
    <property type="project" value="TreeGrafter"/>
</dbReference>
<dbReference type="Proteomes" id="UP000078555">
    <property type="component" value="Unassembled WGS sequence"/>
</dbReference>
<dbReference type="PANTHER" id="PTHR33284">
    <property type="entry name" value="RIBOSOMAL PROTEIN L25/GLN-TRNA SYNTHETASE, ANTI-CODON-BINDING DOMAIN-CONTAINING PROTEIN"/>
    <property type="match status" value="1"/>
</dbReference>
<reference evidence="2" key="2">
    <citation type="submission" date="2016-05" db="EMBL/GenBank/DDBJ databases">
        <authorList>
            <person name="Lavstsen T."/>
            <person name="Jespersen J.S."/>
        </authorList>
    </citation>
    <scope>NUCLEOTIDE SEQUENCE [LARGE SCALE GENOMIC DNA]</scope>
</reference>
<dbReference type="SUPFAM" id="SSF50715">
    <property type="entry name" value="Ribosomal protein L25-like"/>
    <property type="match status" value="1"/>
</dbReference>
<dbReference type="GO" id="GO:0003735">
    <property type="term" value="F:structural constituent of ribosome"/>
    <property type="evidence" value="ECO:0007669"/>
    <property type="project" value="InterPro"/>
</dbReference>
<dbReference type="AlphaFoldDB" id="A0A1A8YJJ7"/>
<keyword evidence="4" id="KW-1185">Reference proteome</keyword>
<dbReference type="PANTHER" id="PTHR33284:SF1">
    <property type="entry name" value="RIBOSOMAL PROTEIN L25_GLN-TRNA SYNTHETASE, ANTI-CODON-BINDING DOMAIN-CONTAINING PROTEIN"/>
    <property type="match status" value="1"/>
</dbReference>
<dbReference type="GO" id="GO:0006412">
    <property type="term" value="P:translation"/>
    <property type="evidence" value="ECO:0007669"/>
    <property type="project" value="InterPro"/>
</dbReference>
<dbReference type="Proteomes" id="UP000078550">
    <property type="component" value="Unassembled WGS sequence"/>
</dbReference>
<evidence type="ECO:0000313" key="4">
    <source>
        <dbReference type="Proteomes" id="UP000078555"/>
    </source>
</evidence>
<evidence type="ECO:0000313" key="2">
    <source>
        <dbReference type="EMBL" id="SBT31703.1"/>
    </source>
</evidence>
<accession>A0A1A8YJJ7</accession>
<evidence type="ECO:0000313" key="1">
    <source>
        <dbReference type="EMBL" id="SBT31086.1"/>
    </source>
</evidence>
<dbReference type="InterPro" id="IPR011035">
    <property type="entry name" value="Ribosomal_bL25/Gln-tRNA_synth"/>
</dbReference>